<comment type="subunit">
    <text evidence="7">Homodimer.</text>
</comment>
<dbReference type="InterPro" id="IPR004115">
    <property type="entry name" value="GAD-like_sf"/>
</dbReference>
<dbReference type="CDD" id="cd00777">
    <property type="entry name" value="AspRS_core"/>
    <property type="match status" value="1"/>
</dbReference>
<proteinExistence type="inferred from homology"/>
<dbReference type="PROSITE" id="PS50862">
    <property type="entry name" value="AA_TRNA_LIGASE_II"/>
    <property type="match status" value="1"/>
</dbReference>
<feature type="site" description="Important for tRNA non-discrimination" evidence="7">
    <location>
        <position position="30"/>
    </location>
</feature>
<dbReference type="InterPro" id="IPR047089">
    <property type="entry name" value="Asp-tRNA-ligase_1_N"/>
</dbReference>
<dbReference type="EC" id="6.1.1.23" evidence="7"/>
<name>A0A5M1DNM0_CAMUP</name>
<dbReference type="GO" id="GO:0006422">
    <property type="term" value="P:aspartyl-tRNA aminoacylation"/>
    <property type="evidence" value="ECO:0007669"/>
    <property type="project" value="UniProtKB-UniRule"/>
</dbReference>
<dbReference type="PRINTS" id="PR01042">
    <property type="entry name" value="TRNASYNTHASP"/>
</dbReference>
<dbReference type="GO" id="GO:0005737">
    <property type="term" value="C:cytoplasm"/>
    <property type="evidence" value="ECO:0007669"/>
    <property type="project" value="UniProtKB-SubCell"/>
</dbReference>
<evidence type="ECO:0000256" key="4">
    <source>
        <dbReference type="ARBA" id="ARBA00022840"/>
    </source>
</evidence>
<dbReference type="PANTHER" id="PTHR22594">
    <property type="entry name" value="ASPARTYL/LYSYL-TRNA SYNTHETASE"/>
    <property type="match status" value="1"/>
</dbReference>
<dbReference type="SUPFAM" id="SSF50249">
    <property type="entry name" value="Nucleic acid-binding proteins"/>
    <property type="match status" value="1"/>
</dbReference>
<dbReference type="AlphaFoldDB" id="A0A5M1DNM0"/>
<dbReference type="InterPro" id="IPR045864">
    <property type="entry name" value="aa-tRNA-synth_II/BPL/LPL"/>
</dbReference>
<dbReference type="InterPro" id="IPR002312">
    <property type="entry name" value="Asp/Asn-tRNA-synth_IIb"/>
</dbReference>
<evidence type="ECO:0000256" key="3">
    <source>
        <dbReference type="ARBA" id="ARBA00022741"/>
    </source>
</evidence>
<dbReference type="InterPro" id="IPR012340">
    <property type="entry name" value="NA-bd_OB-fold"/>
</dbReference>
<feature type="binding site" evidence="7">
    <location>
        <position position="173"/>
    </location>
    <ligand>
        <name>L-aspartate</name>
        <dbReference type="ChEBI" id="CHEBI:29991"/>
    </ligand>
</feature>
<dbReference type="Pfam" id="PF01336">
    <property type="entry name" value="tRNA_anti-codon"/>
    <property type="match status" value="1"/>
</dbReference>
<keyword evidence="6 7" id="KW-0030">Aminoacyl-tRNA synthetase</keyword>
<dbReference type="NCBIfam" id="NF001750">
    <property type="entry name" value="PRK00476.1"/>
    <property type="match status" value="1"/>
</dbReference>
<comment type="similarity">
    <text evidence="1 7">Belongs to the class-II aminoacyl-tRNA synthetase family. Type 1 subfamily.</text>
</comment>
<dbReference type="Gene3D" id="3.30.930.10">
    <property type="entry name" value="Bira Bifunctional Protein, Domain 2"/>
    <property type="match status" value="1"/>
</dbReference>
<comment type="catalytic activity">
    <reaction evidence="7">
        <text>tRNA(Asx) + L-aspartate + ATP = L-aspartyl-tRNA(Asx) + AMP + diphosphate</text>
        <dbReference type="Rhea" id="RHEA:18349"/>
        <dbReference type="Rhea" id="RHEA-COMP:9710"/>
        <dbReference type="Rhea" id="RHEA-COMP:9711"/>
        <dbReference type="ChEBI" id="CHEBI:29991"/>
        <dbReference type="ChEBI" id="CHEBI:30616"/>
        <dbReference type="ChEBI" id="CHEBI:33019"/>
        <dbReference type="ChEBI" id="CHEBI:78442"/>
        <dbReference type="ChEBI" id="CHEBI:78516"/>
        <dbReference type="ChEBI" id="CHEBI:456215"/>
        <dbReference type="EC" id="6.1.1.23"/>
    </reaction>
</comment>
<feature type="binding site" evidence="7">
    <location>
        <position position="228"/>
    </location>
    <ligand>
        <name>ATP</name>
        <dbReference type="ChEBI" id="CHEBI:30616"/>
    </ligand>
</feature>
<dbReference type="InterPro" id="IPR004364">
    <property type="entry name" value="Aa-tRNA-synt_II"/>
</dbReference>
<evidence type="ECO:0000256" key="6">
    <source>
        <dbReference type="ARBA" id="ARBA00023146"/>
    </source>
</evidence>
<feature type="region of interest" description="Aspartate" evidence="7">
    <location>
        <begin position="197"/>
        <end position="200"/>
    </location>
</feature>
<dbReference type="Gene3D" id="3.30.1360.30">
    <property type="entry name" value="GAD-like domain"/>
    <property type="match status" value="1"/>
</dbReference>
<keyword evidence="5 7" id="KW-0648">Protein biosynthesis</keyword>
<keyword evidence="7" id="KW-0963">Cytoplasm</keyword>
<dbReference type="Pfam" id="PF02938">
    <property type="entry name" value="GAD"/>
    <property type="match status" value="1"/>
</dbReference>
<evidence type="ECO:0000256" key="2">
    <source>
        <dbReference type="ARBA" id="ARBA00022598"/>
    </source>
</evidence>
<feature type="binding site" evidence="7">
    <location>
        <position position="447"/>
    </location>
    <ligand>
        <name>L-aspartate</name>
        <dbReference type="ChEBI" id="CHEBI:29991"/>
    </ligand>
</feature>
<feature type="binding site" evidence="7">
    <location>
        <position position="477"/>
    </location>
    <ligand>
        <name>ATP</name>
        <dbReference type="ChEBI" id="CHEBI:30616"/>
    </ligand>
</feature>
<dbReference type="InterPro" id="IPR029351">
    <property type="entry name" value="GAD_dom"/>
</dbReference>
<keyword evidence="3 7" id="KW-0547">Nucleotide-binding</keyword>
<dbReference type="Gene3D" id="2.40.50.140">
    <property type="entry name" value="Nucleic acid-binding proteins"/>
    <property type="match status" value="1"/>
</dbReference>
<evidence type="ECO:0000256" key="5">
    <source>
        <dbReference type="ARBA" id="ARBA00022917"/>
    </source>
</evidence>
<dbReference type="CDD" id="cd04317">
    <property type="entry name" value="EcAspRS_like_N"/>
    <property type="match status" value="1"/>
</dbReference>
<feature type="domain" description="Aminoacyl-transfer RNA synthetases class-II family profile" evidence="8">
    <location>
        <begin position="149"/>
        <end position="550"/>
    </location>
</feature>
<dbReference type="GO" id="GO:0003676">
    <property type="term" value="F:nucleic acid binding"/>
    <property type="evidence" value="ECO:0007669"/>
    <property type="project" value="InterPro"/>
</dbReference>
<dbReference type="InterPro" id="IPR004524">
    <property type="entry name" value="Asp-tRNA-ligase_1"/>
</dbReference>
<dbReference type="GO" id="GO:0004815">
    <property type="term" value="F:aspartate-tRNA ligase activity"/>
    <property type="evidence" value="ECO:0007669"/>
    <property type="project" value="UniProtKB-UniRule"/>
</dbReference>
<evidence type="ECO:0000256" key="1">
    <source>
        <dbReference type="ARBA" id="ARBA00006303"/>
    </source>
</evidence>
<dbReference type="InterPro" id="IPR047090">
    <property type="entry name" value="AspRS_core"/>
</dbReference>
<dbReference type="EMBL" id="AAJCUB010000014">
    <property type="protein sequence ID" value="ECK6930143.1"/>
    <property type="molecule type" value="Genomic_DNA"/>
</dbReference>
<dbReference type="Pfam" id="PF00152">
    <property type="entry name" value="tRNA-synt_2"/>
    <property type="match status" value="1"/>
</dbReference>
<reference evidence="9" key="1">
    <citation type="submission" date="2019-08" db="EMBL/GenBank/DDBJ databases">
        <authorList>
            <consortium name="GenomeTrakr network: Whole genome sequencing for foodborne pathogen traceback"/>
        </authorList>
    </citation>
    <scope>NUCLEOTIDE SEQUENCE</scope>
    <source>
        <strain evidence="9">TTU_623</strain>
    </source>
</reference>
<gene>
    <name evidence="7 9" type="primary">aspS</name>
    <name evidence="9" type="ORF">FSE91_04875</name>
</gene>
<dbReference type="SUPFAM" id="SSF55261">
    <property type="entry name" value="GAD domain-like"/>
    <property type="match status" value="1"/>
</dbReference>
<evidence type="ECO:0000256" key="7">
    <source>
        <dbReference type="HAMAP-Rule" id="MF_00044"/>
    </source>
</evidence>
<organism evidence="9">
    <name type="scientific">Campylobacter upsaliensis</name>
    <dbReference type="NCBI Taxonomy" id="28080"/>
    <lineage>
        <taxon>Bacteria</taxon>
        <taxon>Pseudomonadati</taxon>
        <taxon>Campylobacterota</taxon>
        <taxon>Epsilonproteobacteria</taxon>
        <taxon>Campylobacterales</taxon>
        <taxon>Campylobacteraceae</taxon>
        <taxon>Campylobacter</taxon>
    </lineage>
</organism>
<keyword evidence="4 7" id="KW-0067">ATP-binding</keyword>
<dbReference type="RefSeq" id="WP_214148705.1">
    <property type="nucleotide sequence ID" value="NZ_JAHCYV010000016.1"/>
</dbReference>
<feature type="binding site" evidence="7">
    <location>
        <begin position="219"/>
        <end position="221"/>
    </location>
    <ligand>
        <name>ATP</name>
        <dbReference type="ChEBI" id="CHEBI:30616"/>
    </ligand>
</feature>
<feature type="binding site" evidence="7">
    <location>
        <begin position="529"/>
        <end position="532"/>
    </location>
    <ligand>
        <name>ATP</name>
        <dbReference type="ChEBI" id="CHEBI:30616"/>
    </ligand>
</feature>
<feature type="binding site" evidence="7">
    <location>
        <position position="484"/>
    </location>
    <ligand>
        <name>L-aspartate</name>
        <dbReference type="ChEBI" id="CHEBI:29991"/>
    </ligand>
</feature>
<dbReference type="InterPro" id="IPR004365">
    <property type="entry name" value="NA-bd_OB_tRNA"/>
</dbReference>
<comment type="caution">
    <text evidence="9">The sequence shown here is derived from an EMBL/GenBank/DDBJ whole genome shotgun (WGS) entry which is preliminary data.</text>
</comment>
<protein>
    <recommendedName>
        <fullName evidence="7">Aspartate--tRNA(Asp/Asn) ligase</fullName>
        <ecNumber evidence="7">6.1.1.23</ecNumber>
    </recommendedName>
    <alternativeName>
        <fullName evidence="7">Aspartyl-tRNA synthetase</fullName>
        <shortName evidence="7">AspRS</shortName>
    </alternativeName>
    <alternativeName>
        <fullName evidence="7">Non-discriminating aspartyl-tRNA synthetase</fullName>
        <shortName evidence="7">ND-AspRS</shortName>
    </alternativeName>
</protein>
<comment type="function">
    <text evidence="7">Aspartyl-tRNA synthetase with relaxed tRNA specificity since it is able to aspartylate not only its cognate tRNA(Asp) but also tRNA(Asn). Reaction proceeds in two steps: L-aspartate is first activated by ATP to form Asp-AMP and then transferred to the acceptor end of tRNA(Asp/Asn).</text>
</comment>
<accession>A0A5M1DNM0</accession>
<sequence length="583" mass="66471">MRSHYNTDLNKANIGEEVRLCGWVNSYRDHGGVIFIDLRDRSGLIQLVCDPNDSQKAHEIASSVRNEFVLIAHGKVRPRGEGLINAKLKTGEIEVVVSELIVENESMVPPFAIGDESVNEELRLKYRFLDLRNPRLYENFALRSKACIAARNSLANMGFLEVETPILTKATPEGARDYLVPSRVHQGEFYALPQSPQLFKQLLMCANFDRYFQIAKCFRDEDLRADRQPEFTQIDVEMSFCEQKDVMAVAETFLKDIFAACDKQIRTPFRQMSYKEAMENYGSDKPDLRFDLKLIDVIDIFAKSNNEIFTNIAKDPYKNRIKALKVPKGDTIFSKRQMQRFEEFVRKFGAQGLAFIQAKEDGLKGPLCKFFGEEDLKELEKRCELEVGDVVFFGAGVKKVVLDYMGRFRLFLAEELKLLDTNALEFLWVVDFPMFEKNDDGSYSAMHHPFTMPKNIDEENLEEISSIAYDVVLNGVELGGGSIRIHKNEIQQKVFKLLNINEEEQREKFGFLLDALSFGAPPHGGIAIGLDRLIMLVSKASSIREVIAFPKTQRAQCLMTEAPSEASKEAMRELGLKLRESVK</sequence>
<comment type="subcellular location">
    <subcellularLocation>
        <location evidence="7">Cytoplasm</location>
    </subcellularLocation>
</comment>
<keyword evidence="2 7" id="KW-0436">Ligase</keyword>
<dbReference type="NCBIfam" id="TIGR00459">
    <property type="entry name" value="aspS_bact"/>
    <property type="match status" value="1"/>
</dbReference>
<dbReference type="HAMAP" id="MF_00044">
    <property type="entry name" value="Asp_tRNA_synth_type1"/>
    <property type="match status" value="1"/>
</dbReference>
<dbReference type="SUPFAM" id="SSF55681">
    <property type="entry name" value="Class II aaRS and biotin synthetases"/>
    <property type="match status" value="1"/>
</dbReference>
<dbReference type="PANTHER" id="PTHR22594:SF5">
    <property type="entry name" value="ASPARTATE--TRNA LIGASE, MITOCHONDRIAL"/>
    <property type="match status" value="1"/>
</dbReference>
<dbReference type="GO" id="GO:0005524">
    <property type="term" value="F:ATP binding"/>
    <property type="evidence" value="ECO:0007669"/>
    <property type="project" value="UniProtKB-UniRule"/>
</dbReference>
<feature type="binding site" evidence="7">
    <location>
        <position position="219"/>
    </location>
    <ligand>
        <name>L-aspartate</name>
        <dbReference type="ChEBI" id="CHEBI:29991"/>
    </ligand>
</feature>
<evidence type="ECO:0000313" key="9">
    <source>
        <dbReference type="EMBL" id="ECK6930143.1"/>
    </source>
</evidence>
<feature type="site" description="Important for tRNA non-discrimination" evidence="7">
    <location>
        <position position="82"/>
    </location>
</feature>
<dbReference type="InterPro" id="IPR006195">
    <property type="entry name" value="aa-tRNA-synth_II"/>
</dbReference>
<dbReference type="GO" id="GO:0050560">
    <property type="term" value="F:aspartate-tRNA(Asn) ligase activity"/>
    <property type="evidence" value="ECO:0007669"/>
    <property type="project" value="UniProtKB-EC"/>
</dbReference>
<evidence type="ECO:0000259" key="8">
    <source>
        <dbReference type="PROSITE" id="PS50862"/>
    </source>
</evidence>